<evidence type="ECO:0000313" key="1">
    <source>
        <dbReference type="EMBL" id="THF53019.1"/>
    </source>
</evidence>
<comment type="caution">
    <text evidence="1">The sequence shown here is derived from an EMBL/GenBank/DDBJ whole genome shotgun (WGS) entry which is preliminary data.</text>
</comment>
<protein>
    <submittedName>
        <fullName evidence="1">Uncharacterized protein</fullName>
    </submittedName>
</protein>
<dbReference type="EMBL" id="SSNZ01000001">
    <property type="protein sequence ID" value="THF53019.1"/>
    <property type="molecule type" value="Genomic_DNA"/>
</dbReference>
<reference evidence="1 2" key="1">
    <citation type="submission" date="2019-04" db="EMBL/GenBank/DDBJ databases">
        <title>Flavobacterium sp. nov. isolated from construction timber.</title>
        <authorList>
            <person name="Lin S.-Y."/>
            <person name="Chang C.-T."/>
            <person name="Young C.-C."/>
        </authorList>
    </citation>
    <scope>NUCLEOTIDE SEQUENCE [LARGE SCALE GENOMIC DNA]</scope>
    <source>
        <strain evidence="1 2">CC-CTC003</strain>
    </source>
</reference>
<evidence type="ECO:0000313" key="2">
    <source>
        <dbReference type="Proteomes" id="UP000307507"/>
    </source>
</evidence>
<dbReference type="Proteomes" id="UP000307507">
    <property type="component" value="Unassembled WGS sequence"/>
</dbReference>
<proteinExistence type="predicted"/>
<dbReference type="RefSeq" id="WP_136401543.1">
    <property type="nucleotide sequence ID" value="NZ_SSNZ01000001.1"/>
</dbReference>
<keyword evidence="2" id="KW-1185">Reference proteome</keyword>
<gene>
    <name evidence="1" type="ORF">E6C50_02080</name>
</gene>
<dbReference type="OrthoDB" id="1367171at2"/>
<dbReference type="AlphaFoldDB" id="A0A4S4A3K3"/>
<sequence>MNESQSTSESKFTPWQSLTDYRLETLELIITGLENSITYLESKMDEHSWYDGGWFIDESEAIYGLAFIAFQNYINYTISDFYGNEIKDKTERLSNFYNLSLKENQTQSHISLIIATANFYKHQNESLHGSTANLLAAFNITELNNIDNSPLAHAVQILSPNGKLMDIIQTLTEWRKELSEFYIQSKSKMN</sequence>
<organism evidence="1 2">
    <name type="scientific">Flavobacterium supellecticarium</name>
    <dbReference type="NCBI Taxonomy" id="2565924"/>
    <lineage>
        <taxon>Bacteria</taxon>
        <taxon>Pseudomonadati</taxon>
        <taxon>Bacteroidota</taxon>
        <taxon>Flavobacteriia</taxon>
        <taxon>Flavobacteriales</taxon>
        <taxon>Flavobacteriaceae</taxon>
        <taxon>Flavobacterium</taxon>
    </lineage>
</organism>
<accession>A0A4S4A3K3</accession>
<name>A0A4S4A3K3_9FLAO</name>